<gene>
    <name evidence="1" type="ORF">ACFQ19_13005</name>
</gene>
<dbReference type="Proteomes" id="UP001597041">
    <property type="component" value="Unassembled WGS sequence"/>
</dbReference>
<evidence type="ECO:0000313" key="2">
    <source>
        <dbReference type="Proteomes" id="UP001597041"/>
    </source>
</evidence>
<protein>
    <submittedName>
        <fullName evidence="1">Sigma factor G inhibitor Gin</fullName>
    </submittedName>
</protein>
<dbReference type="Pfam" id="PF10764">
    <property type="entry name" value="Gin"/>
    <property type="match status" value="1"/>
</dbReference>
<dbReference type="RefSeq" id="WP_379592748.1">
    <property type="nucleotide sequence ID" value="NZ_JBHTKK010000016.1"/>
</dbReference>
<comment type="caution">
    <text evidence="1">The sequence shown here is derived from an EMBL/GenBank/DDBJ whole genome shotgun (WGS) entry which is preliminary data.</text>
</comment>
<name>A0ABW3NJ34_9BACI</name>
<proteinExistence type="predicted"/>
<reference evidence="2" key="1">
    <citation type="journal article" date="2019" name="Int. J. Syst. Evol. Microbiol.">
        <title>The Global Catalogue of Microorganisms (GCM) 10K type strain sequencing project: providing services to taxonomists for standard genome sequencing and annotation.</title>
        <authorList>
            <consortium name="The Broad Institute Genomics Platform"/>
            <consortium name="The Broad Institute Genome Sequencing Center for Infectious Disease"/>
            <person name="Wu L."/>
            <person name="Ma J."/>
        </authorList>
    </citation>
    <scope>NUCLEOTIDE SEQUENCE [LARGE SCALE GENOMIC DNA]</scope>
    <source>
        <strain evidence="2">CCUG 56608</strain>
    </source>
</reference>
<accession>A0ABW3NJ34</accession>
<dbReference type="InterPro" id="IPR019700">
    <property type="entry name" value="Sigma-G_inhibitor_Gin"/>
</dbReference>
<keyword evidence="2" id="KW-1185">Reference proteome</keyword>
<organism evidence="1 2">
    <name type="scientific">Oceanobacillus locisalsi</name>
    <dbReference type="NCBI Taxonomy" id="546107"/>
    <lineage>
        <taxon>Bacteria</taxon>
        <taxon>Bacillati</taxon>
        <taxon>Bacillota</taxon>
        <taxon>Bacilli</taxon>
        <taxon>Bacillales</taxon>
        <taxon>Bacillaceae</taxon>
        <taxon>Oceanobacillus</taxon>
    </lineage>
</organism>
<dbReference type="EMBL" id="JBHTKK010000016">
    <property type="protein sequence ID" value="MFD1066944.1"/>
    <property type="molecule type" value="Genomic_DNA"/>
</dbReference>
<evidence type="ECO:0000313" key="1">
    <source>
        <dbReference type="EMBL" id="MFD1066944.1"/>
    </source>
</evidence>
<sequence>MMKQQKLQEHVYCGICEEPKENGIYLYSMFLCSECEHNMIHTEPREEKYQYYLSKLKNIKQSTLHS</sequence>